<evidence type="ECO:0000313" key="2">
    <source>
        <dbReference type="Proteomes" id="UP000281098"/>
    </source>
</evidence>
<gene>
    <name evidence="1" type="ORF">DF017_37485</name>
</gene>
<accession>A0ABX9YDM2</accession>
<sequence length="69" mass="7920">MRKLALLEKVSLIQRLRRTNGSALGIWVRKALMNKALSTHDYYGALIRLEQLSRIAAMEPIRDRRKGAT</sequence>
<dbReference type="Proteomes" id="UP000281098">
    <property type="component" value="Unassembled WGS sequence"/>
</dbReference>
<dbReference type="RefSeq" id="WP_124492181.1">
    <property type="nucleotide sequence ID" value="NZ_QTOI01000167.1"/>
</dbReference>
<proteinExistence type="predicted"/>
<comment type="caution">
    <text evidence="1">The sequence shown here is derived from an EMBL/GenBank/DDBJ whole genome shotgun (WGS) entry which is preliminary data.</text>
</comment>
<dbReference type="EMBL" id="QTPM01000172">
    <property type="protein sequence ID" value="RQY76061.1"/>
    <property type="molecule type" value="Genomic_DNA"/>
</dbReference>
<organism evidence="1 2">
    <name type="scientific">Burkholderia stagnalis</name>
    <dbReference type="NCBI Taxonomy" id="1503054"/>
    <lineage>
        <taxon>Bacteria</taxon>
        <taxon>Pseudomonadati</taxon>
        <taxon>Pseudomonadota</taxon>
        <taxon>Betaproteobacteria</taxon>
        <taxon>Burkholderiales</taxon>
        <taxon>Burkholderiaceae</taxon>
        <taxon>Burkholderia</taxon>
        <taxon>Burkholderia cepacia complex</taxon>
    </lineage>
</organism>
<evidence type="ECO:0000313" key="1">
    <source>
        <dbReference type="EMBL" id="RQY76061.1"/>
    </source>
</evidence>
<keyword evidence="2" id="KW-1185">Reference proteome</keyword>
<protein>
    <submittedName>
        <fullName evidence="1">Uncharacterized protein</fullName>
    </submittedName>
</protein>
<name>A0ABX9YDM2_9BURK</name>
<reference evidence="1 2" key="1">
    <citation type="submission" date="2018-08" db="EMBL/GenBank/DDBJ databases">
        <title>Comparative analysis of Burkholderia isolates from Puerto Rico.</title>
        <authorList>
            <person name="Hall C."/>
            <person name="Sahl J."/>
            <person name="Wagner D."/>
        </authorList>
    </citation>
    <scope>NUCLEOTIDE SEQUENCE [LARGE SCALE GENOMIC DNA]</scope>
    <source>
        <strain evidence="1 2">Bp8966</strain>
    </source>
</reference>